<dbReference type="Pfam" id="PF22352">
    <property type="entry name" value="K319L-like_PKD"/>
    <property type="match status" value="1"/>
</dbReference>
<feature type="domain" description="PKD" evidence="1">
    <location>
        <begin position="1"/>
        <end position="60"/>
    </location>
</feature>
<dbReference type="Pfam" id="PF18911">
    <property type="entry name" value="PKD_4"/>
    <property type="match status" value="1"/>
</dbReference>
<accession>A0ABY6D4E8</accession>
<dbReference type="Pfam" id="PF18962">
    <property type="entry name" value="Por_Secre_tail"/>
    <property type="match status" value="1"/>
</dbReference>
<evidence type="ECO:0000313" key="3">
    <source>
        <dbReference type="Proteomes" id="UP001062165"/>
    </source>
</evidence>
<dbReference type="SMART" id="SM00089">
    <property type="entry name" value="PKD"/>
    <property type="match status" value="3"/>
</dbReference>
<name>A0ABY6D4E8_9BACT</name>
<dbReference type="InterPro" id="IPR026444">
    <property type="entry name" value="Secre_tail"/>
</dbReference>
<sequence>MDRSIVSYRWDFGDETSKTGSTTSHEFTQAGKYIVTLTVEDDQGDTDVSTTTITAVDLSLKSVIRAQITQGYTPLYASLDGSDSESPTSTIESYTWKLKGQVISEASKLAVQLSEPGAYIYELTVKDATGAEHTSMHTITALAFTGESNSYKQVLKDGMEGFSIIDPSNNGQQWGGVPSVATLASDNDCLIHYGTIWGDHASSGYDHASGRYSAFLQPTDEVLSLEGFNTAGYDHVKLQFGMMKMSIVEGEAVPNDDTGSGIKLEYSTNGTQWTEISLVGKFTYNNEVNSIWYWVELEEELPSVENLRLRFTRLADANPFDTNWRIDDILFTAPAGVVMSSPGVTISASKLGPNQLELIEVTAAIDGTASFIEWDFGAAANPQIGFGVGPHQVKFSKQGAQEIKVRVLNQMGETTAKTTIAVGPIVSALSGTIVASKSKIALSTKVMISAKLDGEAKAYTWDFGVSAEPKTATGAGPHDVIFSELGMKDIELKVTNRSGITSIIKADGLIEVSNTVVAGIDDSHIIQVFPNPATDLLQFKGFNTQINVQLWSLEGQQLMEKNIRPQETLKLNHLQPGLYLLQIRGENNLMEIQKINKL</sequence>
<protein>
    <submittedName>
        <fullName evidence="2">PKD domain-containing protein</fullName>
    </submittedName>
</protein>
<dbReference type="Gene3D" id="2.60.120.260">
    <property type="entry name" value="Galactose-binding domain-like"/>
    <property type="match status" value="1"/>
</dbReference>
<dbReference type="CDD" id="cd00146">
    <property type="entry name" value="PKD"/>
    <property type="match status" value="1"/>
</dbReference>
<dbReference type="EMBL" id="CP106735">
    <property type="protein sequence ID" value="UXX81031.1"/>
    <property type="molecule type" value="Genomic_DNA"/>
</dbReference>
<gene>
    <name evidence="2" type="ORF">N7E81_07955</name>
</gene>
<dbReference type="InterPro" id="IPR035986">
    <property type="entry name" value="PKD_dom_sf"/>
</dbReference>
<dbReference type="Gene3D" id="2.60.40.10">
    <property type="entry name" value="Immunoglobulins"/>
    <property type="match status" value="2"/>
</dbReference>
<dbReference type="InterPro" id="IPR022409">
    <property type="entry name" value="PKD/Chitinase_dom"/>
</dbReference>
<dbReference type="InterPro" id="IPR000601">
    <property type="entry name" value="PKD_dom"/>
</dbReference>
<dbReference type="RefSeq" id="WP_263052760.1">
    <property type="nucleotide sequence ID" value="NZ_CP106735.1"/>
</dbReference>
<reference evidence="2" key="1">
    <citation type="submission" date="2022-10" db="EMBL/GenBank/DDBJ databases">
        <title>Comparative genomics and taxonomic characterization of three novel marine species of genus Reichenbachiella exhibiting antioxidant and polysaccharide degradation activities.</title>
        <authorList>
            <person name="Muhammad N."/>
            <person name="Lee Y.-J."/>
            <person name="Ko J."/>
            <person name="Kim S.-G."/>
        </authorList>
    </citation>
    <scope>NUCLEOTIDE SEQUENCE</scope>
    <source>
        <strain evidence="2">Wsw4-B4</strain>
    </source>
</reference>
<dbReference type="Proteomes" id="UP001062165">
    <property type="component" value="Chromosome"/>
</dbReference>
<evidence type="ECO:0000259" key="1">
    <source>
        <dbReference type="PROSITE" id="PS50093"/>
    </source>
</evidence>
<organism evidence="2 3">
    <name type="scientific">Reichenbachiella carrageenanivorans</name>
    <dbReference type="NCBI Taxonomy" id="2979869"/>
    <lineage>
        <taxon>Bacteria</taxon>
        <taxon>Pseudomonadati</taxon>
        <taxon>Bacteroidota</taxon>
        <taxon>Cytophagia</taxon>
        <taxon>Cytophagales</taxon>
        <taxon>Reichenbachiellaceae</taxon>
        <taxon>Reichenbachiella</taxon>
    </lineage>
</organism>
<keyword evidence="3" id="KW-1185">Reference proteome</keyword>
<proteinExistence type="predicted"/>
<dbReference type="NCBIfam" id="TIGR04183">
    <property type="entry name" value="Por_Secre_tail"/>
    <property type="match status" value="1"/>
</dbReference>
<dbReference type="InterPro" id="IPR013783">
    <property type="entry name" value="Ig-like_fold"/>
</dbReference>
<evidence type="ECO:0000313" key="2">
    <source>
        <dbReference type="EMBL" id="UXX81031.1"/>
    </source>
</evidence>
<dbReference type="SUPFAM" id="SSF49299">
    <property type="entry name" value="PKD domain"/>
    <property type="match status" value="2"/>
</dbReference>
<dbReference type="PROSITE" id="PS50093">
    <property type="entry name" value="PKD"/>
    <property type="match status" value="1"/>
</dbReference>